<dbReference type="EMBL" id="JAIWYP010000008">
    <property type="protein sequence ID" value="KAH3789960.1"/>
    <property type="molecule type" value="Genomic_DNA"/>
</dbReference>
<comment type="caution">
    <text evidence="1">The sequence shown here is derived from an EMBL/GenBank/DDBJ whole genome shotgun (WGS) entry which is preliminary data.</text>
</comment>
<name>A0A9D4F532_DREPO</name>
<dbReference type="AlphaFoldDB" id="A0A9D4F532"/>
<keyword evidence="2" id="KW-1185">Reference proteome</keyword>
<reference evidence="1" key="1">
    <citation type="journal article" date="2019" name="bioRxiv">
        <title>The Genome of the Zebra Mussel, Dreissena polymorpha: A Resource for Invasive Species Research.</title>
        <authorList>
            <person name="McCartney M.A."/>
            <person name="Auch B."/>
            <person name="Kono T."/>
            <person name="Mallez S."/>
            <person name="Zhang Y."/>
            <person name="Obille A."/>
            <person name="Becker A."/>
            <person name="Abrahante J.E."/>
            <person name="Garbe J."/>
            <person name="Badalamenti J.P."/>
            <person name="Herman A."/>
            <person name="Mangelson H."/>
            <person name="Liachko I."/>
            <person name="Sullivan S."/>
            <person name="Sone E.D."/>
            <person name="Koren S."/>
            <person name="Silverstein K.A.T."/>
            <person name="Beckman K.B."/>
            <person name="Gohl D.M."/>
        </authorList>
    </citation>
    <scope>NUCLEOTIDE SEQUENCE</scope>
    <source>
        <strain evidence="1">Duluth1</strain>
        <tissue evidence="1">Whole animal</tissue>
    </source>
</reference>
<proteinExistence type="predicted"/>
<evidence type="ECO:0000313" key="1">
    <source>
        <dbReference type="EMBL" id="KAH3789960.1"/>
    </source>
</evidence>
<accession>A0A9D4F532</accession>
<gene>
    <name evidence="1" type="ORF">DPMN_168152</name>
</gene>
<sequence length="100" mass="11518">MNDIDMDSEWALCFEFLTRTYRDEVALVSNDWQGLPFTYKLTHHPARHVVMGYFRMKDGTVVELVIVGVVCSVMLEDDGHQIYQSIYKSRSEKTGHNACA</sequence>
<dbReference type="Proteomes" id="UP000828390">
    <property type="component" value="Unassembled WGS sequence"/>
</dbReference>
<protein>
    <submittedName>
        <fullName evidence="1">Uncharacterized protein</fullName>
    </submittedName>
</protein>
<reference evidence="1" key="2">
    <citation type="submission" date="2020-11" db="EMBL/GenBank/DDBJ databases">
        <authorList>
            <person name="McCartney M.A."/>
            <person name="Auch B."/>
            <person name="Kono T."/>
            <person name="Mallez S."/>
            <person name="Becker A."/>
            <person name="Gohl D.M."/>
            <person name="Silverstein K.A.T."/>
            <person name="Koren S."/>
            <person name="Bechman K.B."/>
            <person name="Herman A."/>
            <person name="Abrahante J.E."/>
            <person name="Garbe J."/>
        </authorList>
    </citation>
    <scope>NUCLEOTIDE SEQUENCE</scope>
    <source>
        <strain evidence="1">Duluth1</strain>
        <tissue evidence="1">Whole animal</tissue>
    </source>
</reference>
<organism evidence="1 2">
    <name type="scientific">Dreissena polymorpha</name>
    <name type="common">Zebra mussel</name>
    <name type="synonym">Mytilus polymorpha</name>
    <dbReference type="NCBI Taxonomy" id="45954"/>
    <lineage>
        <taxon>Eukaryota</taxon>
        <taxon>Metazoa</taxon>
        <taxon>Spiralia</taxon>
        <taxon>Lophotrochozoa</taxon>
        <taxon>Mollusca</taxon>
        <taxon>Bivalvia</taxon>
        <taxon>Autobranchia</taxon>
        <taxon>Heteroconchia</taxon>
        <taxon>Euheterodonta</taxon>
        <taxon>Imparidentia</taxon>
        <taxon>Neoheterodontei</taxon>
        <taxon>Myida</taxon>
        <taxon>Dreissenoidea</taxon>
        <taxon>Dreissenidae</taxon>
        <taxon>Dreissena</taxon>
    </lineage>
</organism>
<evidence type="ECO:0000313" key="2">
    <source>
        <dbReference type="Proteomes" id="UP000828390"/>
    </source>
</evidence>